<dbReference type="AlphaFoldDB" id="Q0UV53"/>
<reference evidence="2" key="1">
    <citation type="journal article" date="2007" name="Plant Cell">
        <title>Dothideomycete-plant interactions illuminated by genome sequencing and EST analysis of the wheat pathogen Stagonospora nodorum.</title>
        <authorList>
            <person name="Hane J.K."/>
            <person name="Lowe R.G."/>
            <person name="Solomon P.S."/>
            <person name="Tan K.C."/>
            <person name="Schoch C.L."/>
            <person name="Spatafora J.W."/>
            <person name="Crous P.W."/>
            <person name="Kodira C."/>
            <person name="Birren B.W."/>
            <person name="Galagan J.E."/>
            <person name="Torriani S.F."/>
            <person name="McDonald B.A."/>
            <person name="Oliver R.P."/>
        </authorList>
    </citation>
    <scope>NUCLEOTIDE SEQUENCE [LARGE SCALE GENOMIC DNA]</scope>
    <source>
        <strain evidence="2">SN15 / ATCC MYA-4574 / FGSC 10173</strain>
    </source>
</reference>
<dbReference type="InParanoid" id="Q0UV53"/>
<evidence type="ECO:0000313" key="1">
    <source>
        <dbReference type="EMBL" id="EAT88121.1"/>
    </source>
</evidence>
<dbReference type="HOGENOM" id="CLU_2850451_0_0_1"/>
<dbReference type="GeneID" id="5971648"/>
<accession>Q0UV53</accession>
<dbReference type="RefSeq" id="XP_001794780.1">
    <property type="nucleotide sequence ID" value="XM_001794728.1"/>
</dbReference>
<name>Q0UV53_PHANO</name>
<proteinExistence type="predicted"/>
<dbReference type="KEGG" id="pno:SNOG_04361"/>
<organism evidence="1 2">
    <name type="scientific">Phaeosphaeria nodorum (strain SN15 / ATCC MYA-4574 / FGSC 10173)</name>
    <name type="common">Glume blotch fungus</name>
    <name type="synonym">Parastagonospora nodorum</name>
    <dbReference type="NCBI Taxonomy" id="321614"/>
    <lineage>
        <taxon>Eukaryota</taxon>
        <taxon>Fungi</taxon>
        <taxon>Dikarya</taxon>
        <taxon>Ascomycota</taxon>
        <taxon>Pezizomycotina</taxon>
        <taxon>Dothideomycetes</taxon>
        <taxon>Pleosporomycetidae</taxon>
        <taxon>Pleosporales</taxon>
        <taxon>Pleosporineae</taxon>
        <taxon>Phaeosphaeriaceae</taxon>
        <taxon>Parastagonospora</taxon>
    </lineage>
</organism>
<protein>
    <submittedName>
        <fullName evidence="1">Uncharacterized protein</fullName>
    </submittedName>
</protein>
<gene>
    <name evidence="1" type="ORF">SNOG_04361</name>
</gene>
<dbReference type="Proteomes" id="UP000001055">
    <property type="component" value="Unassembled WGS sequence"/>
</dbReference>
<evidence type="ECO:0000313" key="2">
    <source>
        <dbReference type="Proteomes" id="UP000001055"/>
    </source>
</evidence>
<dbReference type="EMBL" id="CH445330">
    <property type="protein sequence ID" value="EAT88121.1"/>
    <property type="molecule type" value="Genomic_DNA"/>
</dbReference>
<sequence length="65" mass="7380">MANAIIDIPKKKIAIKRDSEVASDVKTKPMEEVKVVHAMDARVHAYNNNASLRTCMRARIRETRS</sequence>